<keyword evidence="1 4" id="KW-0489">Methyltransferase</keyword>
<dbReference type="OrthoDB" id="9784823at2"/>
<keyword evidence="5" id="KW-1185">Reference proteome</keyword>
<evidence type="ECO:0000256" key="1">
    <source>
        <dbReference type="ARBA" id="ARBA00022603"/>
    </source>
</evidence>
<dbReference type="PANTHER" id="PTHR33841">
    <property type="entry name" value="DNA METHYLTRANSFERASE YEEA-RELATED"/>
    <property type="match status" value="1"/>
</dbReference>
<dbReference type="EMBL" id="AAXW01000045">
    <property type="protein sequence ID" value="EAZ89408.1"/>
    <property type="molecule type" value="Genomic_DNA"/>
</dbReference>
<dbReference type="RefSeq" id="WP_008277507.1">
    <property type="nucleotide sequence ID" value="NZ_AAXW01000045.1"/>
</dbReference>
<sequence>MNKQSKTKIEYGDFQTPLILTNKIFNKLVELQVFADSIIEPTCGIGNFLKSSSYFFKDSKEIIGIEINKTYVAQLNNNFEQRLNKIRVINDNFFNINLSKIISNKNSNILILGNFPWVTNSQLGRIKSLNLPQKNNFQNHNGLEGITGKSNFDISEWMLIKSVDFLQKYQGYLAMLCKTSVARKIINYIYKQKYNLSYCSTYGIDAKRYFDASVEACLLFCQFKPEMQNYSCDIFENLDTSKYKTVTYFDNRLIRDSKNFDKIKYLYTNKPKTKWRSGVKHDCSKIMELEKIGDYFINGLGEKVELESNYIYPLIKGSNVANGNNKKRKKYILITQKYIGEDTKNIKELAPKTWDYLQSHSSYLDKRASRIYKANPQFSIFGIGEYSFYPWKIAICGLYKKLDFKLFHLIENKPVIFDDTVYFISFQEEDEAIKILDILNSPAIISFYSSLIFWDEKRPIKASILNCLDWDKIKNISELELLHPSYSKR</sequence>
<reference evidence="4 5" key="1">
    <citation type="submission" date="2007-03" db="EMBL/GenBank/DDBJ databases">
        <authorList>
            <person name="Stal L."/>
            <person name="Ferriera S."/>
            <person name="Johnson J."/>
            <person name="Kravitz S."/>
            <person name="Beeson K."/>
            <person name="Sutton G."/>
            <person name="Rogers Y.-H."/>
            <person name="Friedman R."/>
            <person name="Frazier M."/>
            <person name="Venter J.C."/>
        </authorList>
    </citation>
    <scope>NUCLEOTIDE SEQUENCE [LARGE SCALE GENOMIC DNA]</scope>
    <source>
        <strain evidence="4 5">CCY0110</strain>
    </source>
</reference>
<dbReference type="Proteomes" id="UP000003781">
    <property type="component" value="Unassembled WGS sequence"/>
</dbReference>
<gene>
    <name evidence="4" type="ORF">CY0110_12262</name>
</gene>
<dbReference type="InterPro" id="IPR050953">
    <property type="entry name" value="N4_N6_ade-DNA_methylase"/>
</dbReference>
<evidence type="ECO:0000313" key="5">
    <source>
        <dbReference type="Proteomes" id="UP000003781"/>
    </source>
</evidence>
<keyword evidence="3" id="KW-0949">S-adenosyl-L-methionine</keyword>
<dbReference type="InterPro" id="IPR029063">
    <property type="entry name" value="SAM-dependent_MTases_sf"/>
</dbReference>
<dbReference type="Gene3D" id="3.40.50.150">
    <property type="entry name" value="Vaccinia Virus protein VP39"/>
    <property type="match status" value="1"/>
</dbReference>
<dbReference type="eggNOG" id="COG0827">
    <property type="taxonomic scope" value="Bacteria"/>
</dbReference>
<accession>A3IVU7</accession>
<organism evidence="4 5">
    <name type="scientific">Crocosphaera chwakensis CCY0110</name>
    <dbReference type="NCBI Taxonomy" id="391612"/>
    <lineage>
        <taxon>Bacteria</taxon>
        <taxon>Bacillati</taxon>
        <taxon>Cyanobacteriota</taxon>
        <taxon>Cyanophyceae</taxon>
        <taxon>Oscillatoriophycideae</taxon>
        <taxon>Chroococcales</taxon>
        <taxon>Aphanothecaceae</taxon>
        <taxon>Crocosphaera</taxon>
        <taxon>Crocosphaera chwakensis</taxon>
    </lineage>
</organism>
<comment type="caution">
    <text evidence="4">The sequence shown here is derived from an EMBL/GenBank/DDBJ whole genome shotgun (WGS) entry which is preliminary data.</text>
</comment>
<proteinExistence type="predicted"/>
<dbReference type="SUPFAM" id="SSF53335">
    <property type="entry name" value="S-adenosyl-L-methionine-dependent methyltransferases"/>
    <property type="match status" value="1"/>
</dbReference>
<evidence type="ECO:0000256" key="3">
    <source>
        <dbReference type="ARBA" id="ARBA00022691"/>
    </source>
</evidence>
<dbReference type="GO" id="GO:0032259">
    <property type="term" value="P:methylation"/>
    <property type="evidence" value="ECO:0007669"/>
    <property type="project" value="UniProtKB-KW"/>
</dbReference>
<keyword evidence="2" id="KW-0808">Transferase</keyword>
<protein>
    <submittedName>
        <fullName evidence="4">Modification methylase NspV</fullName>
    </submittedName>
</protein>
<evidence type="ECO:0000313" key="4">
    <source>
        <dbReference type="EMBL" id="EAZ89408.1"/>
    </source>
</evidence>
<evidence type="ECO:0000256" key="2">
    <source>
        <dbReference type="ARBA" id="ARBA00022679"/>
    </source>
</evidence>
<dbReference type="PANTHER" id="PTHR33841:SF5">
    <property type="entry name" value="DNA METHYLASE (MODIFICATION METHYLASE) (METHYLTRANSFERASE)-RELATED"/>
    <property type="match status" value="1"/>
</dbReference>
<dbReference type="AlphaFoldDB" id="A3IVU7"/>
<dbReference type="GO" id="GO:0008168">
    <property type="term" value="F:methyltransferase activity"/>
    <property type="evidence" value="ECO:0007669"/>
    <property type="project" value="UniProtKB-KW"/>
</dbReference>
<name>A3IVU7_9CHRO</name>